<dbReference type="EMBL" id="VFQX01000009">
    <property type="protein sequence ID" value="KAF0982331.1"/>
    <property type="molecule type" value="Genomic_DNA"/>
</dbReference>
<dbReference type="VEuPathDB" id="AmoebaDB:NfTy_020340"/>
<dbReference type="VEuPathDB" id="AmoebaDB:FDP41_011261"/>
<dbReference type="AlphaFoldDB" id="A0A6A5C5G0"/>
<evidence type="ECO:0000256" key="1">
    <source>
        <dbReference type="SAM" id="MobiDB-lite"/>
    </source>
</evidence>
<feature type="compositionally biased region" description="Low complexity" evidence="1">
    <location>
        <begin position="13"/>
        <end position="25"/>
    </location>
</feature>
<dbReference type="OrthoDB" id="10386554at2759"/>
<dbReference type="Proteomes" id="UP000444721">
    <property type="component" value="Unassembled WGS sequence"/>
</dbReference>
<dbReference type="RefSeq" id="XP_044567044.1">
    <property type="nucleotide sequence ID" value="XM_044701650.1"/>
</dbReference>
<organism evidence="2 3">
    <name type="scientific">Naegleria fowleri</name>
    <name type="common">Brain eating amoeba</name>
    <dbReference type="NCBI Taxonomy" id="5763"/>
    <lineage>
        <taxon>Eukaryota</taxon>
        <taxon>Discoba</taxon>
        <taxon>Heterolobosea</taxon>
        <taxon>Tetramitia</taxon>
        <taxon>Eutetramitia</taxon>
        <taxon>Vahlkampfiidae</taxon>
        <taxon>Naegleria</taxon>
    </lineage>
</organism>
<proteinExistence type="predicted"/>
<reference evidence="2 3" key="1">
    <citation type="journal article" date="2019" name="Sci. Rep.">
        <title>Nanopore sequencing improves the draft genome of the human pathogenic amoeba Naegleria fowleri.</title>
        <authorList>
            <person name="Liechti N."/>
            <person name="Schurch N."/>
            <person name="Bruggmann R."/>
            <person name="Wittwer M."/>
        </authorList>
    </citation>
    <scope>NUCLEOTIDE SEQUENCE [LARGE SCALE GENOMIC DNA]</scope>
    <source>
        <strain evidence="2 3">ATCC 30894</strain>
    </source>
</reference>
<keyword evidence="3" id="KW-1185">Reference proteome</keyword>
<evidence type="ECO:0000313" key="2">
    <source>
        <dbReference type="EMBL" id="KAF0982331.1"/>
    </source>
</evidence>
<dbReference type="VEuPathDB" id="AmoebaDB:NF0094850"/>
<name>A0A6A5C5G0_NAEFO</name>
<sequence>MTRKKPLYNTNPSFTRSPSSSSCISTQRDQHHHECELIEILNSFGIKTRVDHDFMNSDHVSNFQTMAAMQNTLPTTRVDYLLAEHFRKDQTQLATCFTCESSSACSDDRFDTIVVRVIVFFKNFKEDVKHLPQHCCNPYQVLNSVVSIVDVDHERKHVYIRVKRSLPLEVNASKGRPWSQHEPKSRRNIPIEEWEHEDGTPRSQYAYYMMGRVDNKSCFLMNFDKYDFIAEDEQFNHFTSINDIYQASTLYNKCNKMTKHGKRTGQSKGSNVKRVFFSTYFVSGAKDPYHRFCFKKTLRSRYTGSEIEKNVELRNGITASQHVYRHCIGKVDLGLYEMELKNWSWYRTHHLLNCLEPEIIHLVNNSC</sequence>
<gene>
    <name evidence="2" type="ORF">FDP41_011261</name>
</gene>
<dbReference type="GeneID" id="68118476"/>
<comment type="caution">
    <text evidence="2">The sequence shown here is derived from an EMBL/GenBank/DDBJ whole genome shotgun (WGS) entry which is preliminary data.</text>
</comment>
<evidence type="ECO:0000313" key="3">
    <source>
        <dbReference type="Proteomes" id="UP000444721"/>
    </source>
</evidence>
<feature type="region of interest" description="Disordered" evidence="1">
    <location>
        <begin position="1"/>
        <end position="25"/>
    </location>
</feature>
<protein>
    <submittedName>
        <fullName evidence="2">Uncharacterized protein</fullName>
    </submittedName>
</protein>
<accession>A0A6A5C5G0</accession>